<organism evidence="1 2">
    <name type="scientific">Streptomyces malaysiense</name>
    <dbReference type="NCBI Taxonomy" id="1428626"/>
    <lineage>
        <taxon>Bacteria</taxon>
        <taxon>Bacillati</taxon>
        <taxon>Actinomycetota</taxon>
        <taxon>Actinomycetes</taxon>
        <taxon>Kitasatosporales</taxon>
        <taxon>Streptomycetaceae</taxon>
        <taxon>Streptomyces</taxon>
    </lineage>
</organism>
<keyword evidence="2" id="KW-1185">Reference proteome</keyword>
<dbReference type="InterPro" id="IPR010982">
    <property type="entry name" value="Lambda_DNA-bd_dom_sf"/>
</dbReference>
<proteinExistence type="predicted"/>
<sequence length="204" mass="22338">MESTPLPETLRRLDALIRQEGLERSEFLDARRLAVRTALPEDVVGALLRGGQPPAETVNERVRSRIKALADGRRARTGQRMSDLAGAISARLGVSAFWARQVCAGDKVPSVELLHGLVDFFGVEWGEAFFTAPADEALNRELRSLLAARSAPEGRAVVASASAGRDDVRGFALRQARDLPEERWNVLNATLKALLELDDQEGDR</sequence>
<dbReference type="Proteomes" id="UP000034838">
    <property type="component" value="Unassembled WGS sequence"/>
</dbReference>
<dbReference type="EMBL" id="LBDA02000012">
    <property type="protein sequence ID" value="OIK28351.1"/>
    <property type="molecule type" value="Genomic_DNA"/>
</dbReference>
<evidence type="ECO:0000313" key="1">
    <source>
        <dbReference type="EMBL" id="OIK28351.1"/>
    </source>
</evidence>
<name>A0A1J4Q8A3_9ACTN</name>
<gene>
    <name evidence="1" type="ORF">VT52_006740</name>
</gene>
<accession>A0A1J4Q8A3</accession>
<evidence type="ECO:0000313" key="2">
    <source>
        <dbReference type="Proteomes" id="UP000034838"/>
    </source>
</evidence>
<dbReference type="GO" id="GO:0003677">
    <property type="term" value="F:DNA binding"/>
    <property type="evidence" value="ECO:0007669"/>
    <property type="project" value="InterPro"/>
</dbReference>
<dbReference type="Gene3D" id="1.10.260.40">
    <property type="entry name" value="lambda repressor-like DNA-binding domains"/>
    <property type="match status" value="1"/>
</dbReference>
<reference evidence="1" key="1">
    <citation type="submission" date="2016-10" db="EMBL/GenBank/DDBJ databases">
        <title>Genome sequence of Streptomyces malaysiense MUSC 136.</title>
        <authorList>
            <person name="Lee L.-H."/>
            <person name="Ser H.-L."/>
        </authorList>
    </citation>
    <scope>NUCLEOTIDE SEQUENCE [LARGE SCALE GENOMIC DNA]</scope>
    <source>
        <strain evidence="1">MUSC 136</strain>
    </source>
</reference>
<protein>
    <submittedName>
        <fullName evidence="1">Uncharacterized protein</fullName>
    </submittedName>
</protein>
<dbReference type="RefSeq" id="WP_046420272.1">
    <property type="nucleotide sequence ID" value="NZ_LBDA02000012.1"/>
</dbReference>
<comment type="caution">
    <text evidence="1">The sequence shown here is derived from an EMBL/GenBank/DDBJ whole genome shotgun (WGS) entry which is preliminary data.</text>
</comment>
<dbReference type="AlphaFoldDB" id="A0A1J4Q8A3"/>